<dbReference type="EMBL" id="JBFDAA010000003">
    <property type="protein sequence ID" value="KAL1138549.1"/>
    <property type="molecule type" value="Genomic_DNA"/>
</dbReference>
<feature type="region of interest" description="Disordered" evidence="1">
    <location>
        <begin position="1"/>
        <end position="22"/>
    </location>
</feature>
<accession>A0ABD0YRE9</accession>
<feature type="compositionally biased region" description="Basic and acidic residues" evidence="1">
    <location>
        <begin position="11"/>
        <end position="22"/>
    </location>
</feature>
<gene>
    <name evidence="2" type="ORF">AAG570_008612</name>
</gene>
<organism evidence="2 3">
    <name type="scientific">Ranatra chinensis</name>
    <dbReference type="NCBI Taxonomy" id="642074"/>
    <lineage>
        <taxon>Eukaryota</taxon>
        <taxon>Metazoa</taxon>
        <taxon>Ecdysozoa</taxon>
        <taxon>Arthropoda</taxon>
        <taxon>Hexapoda</taxon>
        <taxon>Insecta</taxon>
        <taxon>Pterygota</taxon>
        <taxon>Neoptera</taxon>
        <taxon>Paraneoptera</taxon>
        <taxon>Hemiptera</taxon>
        <taxon>Heteroptera</taxon>
        <taxon>Panheteroptera</taxon>
        <taxon>Nepomorpha</taxon>
        <taxon>Nepidae</taxon>
        <taxon>Ranatrinae</taxon>
        <taxon>Ranatra</taxon>
    </lineage>
</organism>
<reference evidence="2 3" key="1">
    <citation type="submission" date="2024-07" db="EMBL/GenBank/DDBJ databases">
        <title>Chromosome-level genome assembly of the water stick insect Ranatra chinensis (Heteroptera: Nepidae).</title>
        <authorList>
            <person name="Liu X."/>
        </authorList>
    </citation>
    <scope>NUCLEOTIDE SEQUENCE [LARGE SCALE GENOMIC DNA]</scope>
    <source>
        <strain evidence="2">Cailab_2021Rc</strain>
        <tissue evidence="2">Muscle</tissue>
    </source>
</reference>
<evidence type="ECO:0000256" key="1">
    <source>
        <dbReference type="SAM" id="MobiDB-lite"/>
    </source>
</evidence>
<evidence type="ECO:0000313" key="2">
    <source>
        <dbReference type="EMBL" id="KAL1138549.1"/>
    </source>
</evidence>
<comment type="caution">
    <text evidence="2">The sequence shown here is derived from an EMBL/GenBank/DDBJ whole genome shotgun (WGS) entry which is preliminary data.</text>
</comment>
<evidence type="ECO:0000313" key="3">
    <source>
        <dbReference type="Proteomes" id="UP001558652"/>
    </source>
</evidence>
<name>A0ABD0YRE9_9HEMI</name>
<dbReference type="Proteomes" id="UP001558652">
    <property type="component" value="Unassembled WGS sequence"/>
</dbReference>
<keyword evidence="3" id="KW-1185">Reference proteome</keyword>
<sequence length="121" mass="13884">MASKRRNMFYENKKQETTEIDSQQRRFQREVLYWKAFLCAPKQPARPCSSEENMFPVWLEALPWLRGRRGSCSAAPLHRQFSSPHPAIDFTVPNFPPSFTGCTLPAARSRSPGSPYGQHTP</sequence>
<proteinExistence type="predicted"/>
<dbReference type="AlphaFoldDB" id="A0ABD0YRE9"/>
<protein>
    <submittedName>
        <fullName evidence="2">Uncharacterized protein</fullName>
    </submittedName>
</protein>